<proteinExistence type="predicted"/>
<dbReference type="SMART" id="SM01022">
    <property type="entry name" value="ASCH"/>
    <property type="match status" value="1"/>
</dbReference>
<sequence>MEYHEMMKMIKEKYPTAEHWQFGDSAELQDALAGLVTKEIKTATSCSFASYRQSGNSIVIGNEYIVLNSRNEPTCVVRVMALHLVRFSEMTTELAWKEGEGDRSVKHWQQEHQRFFEREGTFSPEMEVVVIEFKMIDTVTA</sequence>
<dbReference type="PANTHER" id="PTHR39203">
    <property type="entry name" value="CYTOPLASMIC PROTEIN-RELATED"/>
    <property type="match status" value="1"/>
</dbReference>
<protein>
    <submittedName>
        <fullName evidence="2">ASCH domain-containing protein</fullName>
    </submittedName>
</protein>
<accession>A0A1N6MXT8</accession>
<dbReference type="SUPFAM" id="SSF88697">
    <property type="entry name" value="PUA domain-like"/>
    <property type="match status" value="1"/>
</dbReference>
<evidence type="ECO:0000313" key="5">
    <source>
        <dbReference type="Proteomes" id="UP000224871"/>
    </source>
</evidence>
<name>A0A1N6MXT8_9GAMM</name>
<dbReference type="PIRSF" id="PIRSF021320">
    <property type="entry name" value="DUF984"/>
    <property type="match status" value="1"/>
</dbReference>
<feature type="domain" description="ASCH" evidence="1">
    <location>
        <begin position="20"/>
        <end position="137"/>
    </location>
</feature>
<dbReference type="Gene3D" id="3.10.400.10">
    <property type="entry name" value="Sulfate adenylyltransferase"/>
    <property type="match status" value="1"/>
</dbReference>
<dbReference type="Proteomes" id="UP000196435">
    <property type="component" value="Unassembled WGS sequence"/>
</dbReference>
<reference evidence="3" key="1">
    <citation type="submission" date="2016-12" db="EMBL/GenBank/DDBJ databases">
        <authorList>
            <person name="Song W.-J."/>
            <person name="Kurnit D.M."/>
        </authorList>
    </citation>
    <scope>NUCLEOTIDE SEQUENCE [LARGE SCALE GENOMIC DNA]</scope>
    <source>
        <strain evidence="3">HGB1681</strain>
    </source>
</reference>
<evidence type="ECO:0000313" key="2">
    <source>
        <dbReference type="EMBL" id="PHM33109.1"/>
    </source>
</evidence>
<reference evidence="4" key="2">
    <citation type="submission" date="2016-12" db="EMBL/GenBank/DDBJ databases">
        <authorList>
            <person name="Gaudriault S."/>
        </authorList>
    </citation>
    <scope>NUCLEOTIDE SEQUENCE [LARGE SCALE GENOMIC DNA]</scope>
    <source>
        <strain evidence="4">HGB1681 (deposited as PTA-6826 in the American Type Culture Collection)</strain>
    </source>
</reference>
<evidence type="ECO:0000313" key="4">
    <source>
        <dbReference type="Proteomes" id="UP000196435"/>
    </source>
</evidence>
<reference evidence="2 5" key="3">
    <citation type="journal article" date="2017" name="Nat. Microbiol.">
        <title>Natural product diversity associated with the nematode symbionts Photorhabdus and Xenorhabdus.</title>
        <authorList>
            <person name="Tobias N.J."/>
            <person name="Wolff H."/>
            <person name="Djahanschiri B."/>
            <person name="Grundmann F."/>
            <person name="Kronenwerth M."/>
            <person name="Shi Y.M."/>
            <person name="Simonyi S."/>
            <person name="Grun P."/>
            <person name="Shapiro-Ilan D."/>
            <person name="Pidot S.J."/>
            <person name="Stinear T.P."/>
            <person name="Ebersberger I."/>
            <person name="Bode H.B."/>
        </authorList>
    </citation>
    <scope>NUCLEOTIDE SEQUENCE [LARGE SCALE GENOMIC DNA]</scope>
    <source>
        <strain evidence="2 5">DSM 16336</strain>
    </source>
</reference>
<dbReference type="AlphaFoldDB" id="A0A1N6MXT8"/>
<evidence type="ECO:0000313" key="3">
    <source>
        <dbReference type="EMBL" id="SIP73631.1"/>
    </source>
</evidence>
<evidence type="ECO:0000259" key="1">
    <source>
        <dbReference type="SMART" id="SM01022"/>
    </source>
</evidence>
<dbReference type="EMBL" id="FTLG01000186">
    <property type="protein sequence ID" value="SIP73631.1"/>
    <property type="molecule type" value="Genomic_DNA"/>
</dbReference>
<dbReference type="PANTHER" id="PTHR39203:SF1">
    <property type="entry name" value="CYTOPLASMIC PROTEIN"/>
    <property type="match status" value="1"/>
</dbReference>
<organism evidence="3 4">
    <name type="scientific">Xenorhabdus innexi</name>
    <dbReference type="NCBI Taxonomy" id="290109"/>
    <lineage>
        <taxon>Bacteria</taxon>
        <taxon>Pseudomonadati</taxon>
        <taxon>Pseudomonadota</taxon>
        <taxon>Gammaproteobacteria</taxon>
        <taxon>Enterobacterales</taxon>
        <taxon>Morganellaceae</taxon>
        <taxon>Xenorhabdus</taxon>
    </lineage>
</organism>
<gene>
    <name evidence="2" type="ORF">Xinn_02780</name>
    <name evidence="3" type="ORF">XIS1_440006</name>
</gene>
<dbReference type="Pfam" id="PF04266">
    <property type="entry name" value="ASCH"/>
    <property type="match status" value="1"/>
</dbReference>
<dbReference type="InterPro" id="IPR009326">
    <property type="entry name" value="DUF984"/>
</dbReference>
<dbReference type="EMBL" id="NIBU01000037">
    <property type="protein sequence ID" value="PHM33109.1"/>
    <property type="molecule type" value="Genomic_DNA"/>
</dbReference>
<dbReference type="InterPro" id="IPR015947">
    <property type="entry name" value="PUA-like_sf"/>
</dbReference>
<keyword evidence="5" id="KW-1185">Reference proteome</keyword>
<dbReference type="Proteomes" id="UP000224871">
    <property type="component" value="Unassembled WGS sequence"/>
</dbReference>
<dbReference type="InterPro" id="IPR007374">
    <property type="entry name" value="ASCH_domain"/>
</dbReference>